<evidence type="ECO:0000313" key="7">
    <source>
        <dbReference type="Proteomes" id="UP001597546"/>
    </source>
</evidence>
<dbReference type="InterPro" id="IPR001807">
    <property type="entry name" value="ClC"/>
</dbReference>
<dbReference type="RefSeq" id="WP_379040982.1">
    <property type="nucleotide sequence ID" value="NZ_JBHSKW010000005.1"/>
</dbReference>
<dbReference type="Proteomes" id="UP001597546">
    <property type="component" value="Unassembled WGS sequence"/>
</dbReference>
<feature type="transmembrane region" description="Helical" evidence="5">
    <location>
        <begin position="54"/>
        <end position="73"/>
    </location>
</feature>
<dbReference type="InterPro" id="IPR050368">
    <property type="entry name" value="ClC-type_chloride_channel"/>
</dbReference>
<feature type="transmembrane region" description="Helical" evidence="5">
    <location>
        <begin position="94"/>
        <end position="113"/>
    </location>
</feature>
<feature type="transmembrane region" description="Helical" evidence="5">
    <location>
        <begin position="266"/>
        <end position="286"/>
    </location>
</feature>
<organism evidence="6 7">
    <name type="scientific">Pedobacter alpinus</name>
    <dbReference type="NCBI Taxonomy" id="1590643"/>
    <lineage>
        <taxon>Bacteria</taxon>
        <taxon>Pseudomonadati</taxon>
        <taxon>Bacteroidota</taxon>
        <taxon>Sphingobacteriia</taxon>
        <taxon>Sphingobacteriales</taxon>
        <taxon>Sphingobacteriaceae</taxon>
        <taxon>Pedobacter</taxon>
    </lineage>
</organism>
<keyword evidence="7" id="KW-1185">Reference proteome</keyword>
<feature type="transmembrane region" description="Helical" evidence="5">
    <location>
        <begin position="184"/>
        <end position="204"/>
    </location>
</feature>
<keyword evidence="4 5" id="KW-0472">Membrane</keyword>
<dbReference type="Pfam" id="PF00654">
    <property type="entry name" value="Voltage_CLC"/>
    <property type="match status" value="1"/>
</dbReference>
<dbReference type="PANTHER" id="PTHR43427">
    <property type="entry name" value="CHLORIDE CHANNEL PROTEIN CLC-E"/>
    <property type="match status" value="1"/>
</dbReference>
<evidence type="ECO:0000256" key="4">
    <source>
        <dbReference type="ARBA" id="ARBA00023136"/>
    </source>
</evidence>
<evidence type="ECO:0000313" key="6">
    <source>
        <dbReference type="EMBL" id="MFD2730301.1"/>
    </source>
</evidence>
<name>A0ABW5TLY1_9SPHI</name>
<dbReference type="PANTHER" id="PTHR43427:SF12">
    <property type="entry name" value="CHLORIDE TRANSPORTER"/>
    <property type="match status" value="1"/>
</dbReference>
<dbReference type="PRINTS" id="PR00762">
    <property type="entry name" value="CLCHANNEL"/>
</dbReference>
<feature type="transmembrane region" description="Helical" evidence="5">
    <location>
        <begin position="224"/>
        <end position="254"/>
    </location>
</feature>
<evidence type="ECO:0000256" key="1">
    <source>
        <dbReference type="ARBA" id="ARBA00004141"/>
    </source>
</evidence>
<dbReference type="InterPro" id="IPR014743">
    <property type="entry name" value="Cl-channel_core"/>
</dbReference>
<evidence type="ECO:0000256" key="2">
    <source>
        <dbReference type="ARBA" id="ARBA00022692"/>
    </source>
</evidence>
<dbReference type="CDD" id="cd03682">
    <property type="entry name" value="ClC_sycA_like"/>
    <property type="match status" value="1"/>
</dbReference>
<comment type="subcellular location">
    <subcellularLocation>
        <location evidence="1">Membrane</location>
        <topology evidence="1">Multi-pass membrane protein</topology>
    </subcellularLocation>
</comment>
<comment type="caution">
    <text evidence="6">The sequence shown here is derived from an EMBL/GenBank/DDBJ whole genome shotgun (WGS) entry which is preliminary data.</text>
</comment>
<accession>A0ABW5TLY1</accession>
<feature type="transmembrane region" description="Helical" evidence="5">
    <location>
        <begin position="395"/>
        <end position="416"/>
    </location>
</feature>
<gene>
    <name evidence="6" type="ORF">ACFSSE_01155</name>
</gene>
<evidence type="ECO:0000256" key="5">
    <source>
        <dbReference type="SAM" id="Phobius"/>
    </source>
</evidence>
<dbReference type="Gene3D" id="1.10.3080.10">
    <property type="entry name" value="Clc chloride channel"/>
    <property type="match status" value="1"/>
</dbReference>
<feature type="transmembrane region" description="Helical" evidence="5">
    <location>
        <begin position="20"/>
        <end position="48"/>
    </location>
</feature>
<sequence>MFLKNIKSERIQILTYLLKWFALSIPVGLLIGSMVALFLWLLTTAIFFRFSHPYLLYFLPLAGVAIHFIYKFLGKSSEKGNNLIMDEIHQPGGGVPPQMGVLVLITTVITHLFGGSAGREGTAVQIGGSIAQLLAKWFKLSAIDVKTLLMAGIAAGFGAVFGTPLTGAIFAIEVIALGRLKYDAIIPCLFASIIGDFTVNAWGIPHTHYHIDFVETKDFFLAAYLHWDILLIFKIIIASVAFGLVSYVFATLVYRIKNIFISLFKIKWLIPFFGGIAIILLTFSVGKPDYLSLGVNAEYDGAITITSAFKAGGADTFSWLWKTIFTTVTLGTGFKGGEVTPLFYIGATLGNTLATFMDAPISLFAALGFIAVFAGATNTPLACTFMGVELFGGQYVLFFAIACFTAYFFSGHSGIYSSQRIGVPKLKNAGFNEDETLRDIQDRNESFLKKKFGKYGI</sequence>
<evidence type="ECO:0000256" key="3">
    <source>
        <dbReference type="ARBA" id="ARBA00022989"/>
    </source>
</evidence>
<dbReference type="SUPFAM" id="SSF81340">
    <property type="entry name" value="Clc chloride channel"/>
    <property type="match status" value="1"/>
</dbReference>
<keyword evidence="3 5" id="KW-1133">Transmembrane helix</keyword>
<reference evidence="7" key="1">
    <citation type="journal article" date="2019" name="Int. J. Syst. Evol. Microbiol.">
        <title>The Global Catalogue of Microorganisms (GCM) 10K type strain sequencing project: providing services to taxonomists for standard genome sequencing and annotation.</title>
        <authorList>
            <consortium name="The Broad Institute Genomics Platform"/>
            <consortium name="The Broad Institute Genome Sequencing Center for Infectious Disease"/>
            <person name="Wu L."/>
            <person name="Ma J."/>
        </authorList>
    </citation>
    <scope>NUCLEOTIDE SEQUENCE [LARGE SCALE GENOMIC DNA]</scope>
    <source>
        <strain evidence="7">KCTC 42456</strain>
    </source>
</reference>
<feature type="transmembrane region" description="Helical" evidence="5">
    <location>
        <begin position="148"/>
        <end position="172"/>
    </location>
</feature>
<feature type="transmembrane region" description="Helical" evidence="5">
    <location>
        <begin position="361"/>
        <end position="383"/>
    </location>
</feature>
<proteinExistence type="predicted"/>
<protein>
    <submittedName>
        <fullName evidence="6">Voltage-gated chloride channel family protein</fullName>
    </submittedName>
</protein>
<dbReference type="EMBL" id="JBHULV010000008">
    <property type="protein sequence ID" value="MFD2730301.1"/>
    <property type="molecule type" value="Genomic_DNA"/>
</dbReference>
<keyword evidence="2 5" id="KW-0812">Transmembrane</keyword>